<comment type="subcellular location">
    <subcellularLocation>
        <location evidence="3 16">Cytoplasm</location>
    </subcellularLocation>
</comment>
<reference evidence="19" key="2">
    <citation type="journal article" date="2022" name="Microbiol. Resour. Announc.">
        <title>Metagenome Sequencing to Explore Phylogenomics of Terrestrial Cyanobacteria.</title>
        <authorList>
            <person name="Ward R.D."/>
            <person name="Stajich J.E."/>
            <person name="Johansen J.R."/>
            <person name="Huntemann M."/>
            <person name="Clum A."/>
            <person name="Foster B."/>
            <person name="Foster B."/>
            <person name="Roux S."/>
            <person name="Palaniappan K."/>
            <person name="Varghese N."/>
            <person name="Mukherjee S."/>
            <person name="Reddy T.B.K."/>
            <person name="Daum C."/>
            <person name="Copeland A."/>
            <person name="Chen I.A."/>
            <person name="Ivanova N.N."/>
            <person name="Kyrpides N.C."/>
            <person name="Shapiro N."/>
            <person name="Eloe-Fadrosh E.A."/>
            <person name="Pietrasiak N."/>
        </authorList>
    </citation>
    <scope>NUCLEOTIDE SEQUENCE</scope>
    <source>
        <strain evidence="19">UHER 2000/2452</strain>
    </source>
</reference>
<dbReference type="InterPro" id="IPR006094">
    <property type="entry name" value="Oxid_FAD_bind_N"/>
</dbReference>
<dbReference type="Pfam" id="PF01565">
    <property type="entry name" value="FAD_binding_4"/>
    <property type="match status" value="1"/>
</dbReference>
<feature type="domain" description="FAD-binding PCMH-type" evidence="18">
    <location>
        <begin position="85"/>
        <end position="259"/>
    </location>
</feature>
<comment type="similarity">
    <text evidence="16">Belongs to the MurB family.</text>
</comment>
<evidence type="ECO:0000256" key="12">
    <source>
        <dbReference type="ARBA" id="ARBA00023002"/>
    </source>
</evidence>
<dbReference type="EMBL" id="JAHHHD010000005">
    <property type="protein sequence ID" value="MBW4658390.1"/>
    <property type="molecule type" value="Genomic_DNA"/>
</dbReference>
<dbReference type="InterPro" id="IPR016169">
    <property type="entry name" value="FAD-bd_PCMH_sub2"/>
</dbReference>
<evidence type="ECO:0000256" key="3">
    <source>
        <dbReference type="ARBA" id="ARBA00004496"/>
    </source>
</evidence>
<dbReference type="EC" id="1.3.1.98" evidence="16"/>
<comment type="cofactor">
    <cofactor evidence="1 16">
        <name>FAD</name>
        <dbReference type="ChEBI" id="CHEBI:57692"/>
    </cofactor>
</comment>
<feature type="region of interest" description="Disordered" evidence="17">
    <location>
        <begin position="1"/>
        <end position="24"/>
    </location>
</feature>
<feature type="active site" evidence="16">
    <location>
        <position position="230"/>
    </location>
</feature>
<dbReference type="Gene3D" id="3.90.78.10">
    <property type="entry name" value="UDP-N-acetylenolpyruvoylglucosamine reductase, C-terminal domain"/>
    <property type="match status" value="1"/>
</dbReference>
<keyword evidence="10 16" id="KW-0133">Cell shape</keyword>
<dbReference type="Gene3D" id="3.30.43.10">
    <property type="entry name" value="Uridine Diphospho-n-acetylenolpyruvylglucosamine Reductase, domain 2"/>
    <property type="match status" value="1"/>
</dbReference>
<evidence type="ECO:0000259" key="18">
    <source>
        <dbReference type="PROSITE" id="PS51387"/>
    </source>
</evidence>
<keyword evidence="14 16" id="KW-0961">Cell wall biogenesis/degradation</keyword>
<evidence type="ECO:0000256" key="17">
    <source>
        <dbReference type="SAM" id="MobiDB-lite"/>
    </source>
</evidence>
<organism evidence="19 20">
    <name type="scientific">Drouetiella hepatica Uher 2000/2452</name>
    <dbReference type="NCBI Taxonomy" id="904376"/>
    <lineage>
        <taxon>Bacteria</taxon>
        <taxon>Bacillati</taxon>
        <taxon>Cyanobacteriota</taxon>
        <taxon>Cyanophyceae</taxon>
        <taxon>Oculatellales</taxon>
        <taxon>Oculatellaceae</taxon>
        <taxon>Drouetiella</taxon>
    </lineage>
</organism>
<evidence type="ECO:0000256" key="15">
    <source>
        <dbReference type="ARBA" id="ARBA00048914"/>
    </source>
</evidence>
<dbReference type="InterPro" id="IPR016166">
    <property type="entry name" value="FAD-bd_PCMH"/>
</dbReference>
<keyword evidence="5 16" id="KW-0963">Cytoplasm</keyword>
<evidence type="ECO:0000256" key="14">
    <source>
        <dbReference type="ARBA" id="ARBA00023316"/>
    </source>
</evidence>
<evidence type="ECO:0000256" key="9">
    <source>
        <dbReference type="ARBA" id="ARBA00022857"/>
    </source>
</evidence>
<evidence type="ECO:0000256" key="8">
    <source>
        <dbReference type="ARBA" id="ARBA00022827"/>
    </source>
</evidence>
<evidence type="ECO:0000256" key="11">
    <source>
        <dbReference type="ARBA" id="ARBA00022984"/>
    </source>
</evidence>
<evidence type="ECO:0000256" key="16">
    <source>
        <dbReference type="HAMAP-Rule" id="MF_00037"/>
    </source>
</evidence>
<dbReference type="NCBIfam" id="NF010480">
    <property type="entry name" value="PRK13905.1"/>
    <property type="match status" value="1"/>
</dbReference>
<evidence type="ECO:0000256" key="10">
    <source>
        <dbReference type="ARBA" id="ARBA00022960"/>
    </source>
</evidence>
<dbReference type="SUPFAM" id="SSF56176">
    <property type="entry name" value="FAD-binding/transporter-associated domain-like"/>
    <property type="match status" value="1"/>
</dbReference>
<evidence type="ECO:0000256" key="13">
    <source>
        <dbReference type="ARBA" id="ARBA00023306"/>
    </source>
</evidence>
<comment type="pathway">
    <text evidence="4 16">Cell wall biogenesis; peptidoglycan biosynthesis.</text>
</comment>
<keyword evidence="9 16" id="KW-0521">NADP</keyword>
<sequence length="369" mass="39582">MTLSKDFPPVHAPGSGRSNSKPALAESGHTRFVSLGQQAVGQQTVGQPLVGQPLVGQEPQPIRLPGTDCMIKPQVPLTSLTSFKVGGPAEMYVAPRRIEDLQASFEWAQTRGLPITLLGAGSNLLISDRGIPGLVVCTRYLRYSHFDAETGRMTAAAGEPIARLAWQAAEHGLSGLEWAVGIPGTLGGAVVMNAGAHGLCTADILVDTHTLAIDGTLEVWHPDQLNYTYRSSKLQAHTSLAAAEAIRLVTQATLQLQPGGDPEQLIADTTQHLDRRRITQPYHLPSCGSVFRNPGSHKAGWLIEQTGLKGHSIGGAQIAQRHANFILNCGGATANDIFQLIHHIQQTVEQNWSLCLEPEVKMIGEFHLA</sequence>
<dbReference type="Pfam" id="PF02873">
    <property type="entry name" value="MurB_C"/>
    <property type="match status" value="1"/>
</dbReference>
<keyword evidence="8 16" id="KW-0274">FAD</keyword>
<protein>
    <recommendedName>
        <fullName evidence="16">UDP-N-acetylenolpyruvoylglucosamine reductase</fullName>
        <ecNumber evidence="16">1.3.1.98</ecNumber>
    </recommendedName>
    <alternativeName>
        <fullName evidence="16">UDP-N-acetylmuramate dehydrogenase</fullName>
    </alternativeName>
</protein>
<proteinExistence type="inferred from homology"/>
<keyword evidence="11 16" id="KW-0573">Peptidoglycan synthesis</keyword>
<keyword evidence="6 16" id="KW-0132">Cell division</keyword>
<evidence type="ECO:0000256" key="1">
    <source>
        <dbReference type="ARBA" id="ARBA00001974"/>
    </source>
</evidence>
<dbReference type="InterPro" id="IPR016167">
    <property type="entry name" value="FAD-bd_PCMH_sub1"/>
</dbReference>
<dbReference type="GO" id="GO:0051301">
    <property type="term" value="P:cell division"/>
    <property type="evidence" value="ECO:0007669"/>
    <property type="project" value="UniProtKB-KW"/>
</dbReference>
<feature type="active site" description="Proton donor" evidence="16">
    <location>
        <position position="289"/>
    </location>
</feature>
<evidence type="ECO:0000256" key="4">
    <source>
        <dbReference type="ARBA" id="ARBA00004752"/>
    </source>
</evidence>
<dbReference type="GO" id="GO:0071555">
    <property type="term" value="P:cell wall organization"/>
    <property type="evidence" value="ECO:0007669"/>
    <property type="project" value="UniProtKB-KW"/>
</dbReference>
<evidence type="ECO:0000256" key="5">
    <source>
        <dbReference type="ARBA" id="ARBA00022490"/>
    </source>
</evidence>
<dbReference type="Proteomes" id="UP000757435">
    <property type="component" value="Unassembled WGS sequence"/>
</dbReference>
<evidence type="ECO:0000256" key="6">
    <source>
        <dbReference type="ARBA" id="ARBA00022618"/>
    </source>
</evidence>
<dbReference type="GO" id="GO:0008762">
    <property type="term" value="F:UDP-N-acetylmuramate dehydrogenase activity"/>
    <property type="evidence" value="ECO:0007669"/>
    <property type="project" value="UniProtKB-UniRule"/>
</dbReference>
<feature type="active site" evidence="16">
    <location>
        <position position="359"/>
    </location>
</feature>
<dbReference type="PROSITE" id="PS51387">
    <property type="entry name" value="FAD_PCMH"/>
    <property type="match status" value="1"/>
</dbReference>
<dbReference type="GO" id="GO:0005829">
    <property type="term" value="C:cytosol"/>
    <property type="evidence" value="ECO:0007669"/>
    <property type="project" value="TreeGrafter"/>
</dbReference>
<keyword evidence="7 16" id="KW-0285">Flavoprotein</keyword>
<evidence type="ECO:0000256" key="7">
    <source>
        <dbReference type="ARBA" id="ARBA00022630"/>
    </source>
</evidence>
<dbReference type="PANTHER" id="PTHR21071">
    <property type="entry name" value="UDP-N-ACETYLENOLPYRUVOYLGLUCOSAMINE REDUCTASE"/>
    <property type="match status" value="1"/>
</dbReference>
<accession>A0A951Q9I7</accession>
<gene>
    <name evidence="16 19" type="primary">murB</name>
    <name evidence="19" type="ORF">KME15_06930</name>
</gene>
<dbReference type="GO" id="GO:0008360">
    <property type="term" value="P:regulation of cell shape"/>
    <property type="evidence" value="ECO:0007669"/>
    <property type="project" value="UniProtKB-KW"/>
</dbReference>
<evidence type="ECO:0000313" key="20">
    <source>
        <dbReference type="Proteomes" id="UP000757435"/>
    </source>
</evidence>
<keyword evidence="13 16" id="KW-0131">Cell cycle</keyword>
<dbReference type="SUPFAM" id="SSF56194">
    <property type="entry name" value="Uridine diphospho-N-Acetylenolpyruvylglucosamine reductase, MurB, C-terminal domain"/>
    <property type="match status" value="1"/>
</dbReference>
<dbReference type="NCBIfam" id="TIGR00179">
    <property type="entry name" value="murB"/>
    <property type="match status" value="1"/>
</dbReference>
<dbReference type="InterPro" id="IPR011601">
    <property type="entry name" value="MurB_C"/>
</dbReference>
<dbReference type="GO" id="GO:0071949">
    <property type="term" value="F:FAD binding"/>
    <property type="evidence" value="ECO:0007669"/>
    <property type="project" value="InterPro"/>
</dbReference>
<comment type="catalytic activity">
    <reaction evidence="15 16">
        <text>UDP-N-acetyl-alpha-D-muramate + NADP(+) = UDP-N-acetyl-3-O-(1-carboxyvinyl)-alpha-D-glucosamine + NADPH + H(+)</text>
        <dbReference type="Rhea" id="RHEA:12248"/>
        <dbReference type="ChEBI" id="CHEBI:15378"/>
        <dbReference type="ChEBI" id="CHEBI:57783"/>
        <dbReference type="ChEBI" id="CHEBI:58349"/>
        <dbReference type="ChEBI" id="CHEBI:68483"/>
        <dbReference type="ChEBI" id="CHEBI:70757"/>
        <dbReference type="EC" id="1.3.1.98"/>
    </reaction>
</comment>
<dbReference type="InterPro" id="IPR036318">
    <property type="entry name" value="FAD-bd_PCMH-like_sf"/>
</dbReference>
<dbReference type="AlphaFoldDB" id="A0A951Q9I7"/>
<keyword evidence="12 16" id="KW-0560">Oxidoreductase</keyword>
<comment type="function">
    <text evidence="2 16">Cell wall formation.</text>
</comment>
<dbReference type="HAMAP" id="MF_00037">
    <property type="entry name" value="MurB"/>
    <property type="match status" value="1"/>
</dbReference>
<dbReference type="InterPro" id="IPR003170">
    <property type="entry name" value="MurB"/>
</dbReference>
<dbReference type="InterPro" id="IPR036635">
    <property type="entry name" value="MurB_C_sf"/>
</dbReference>
<dbReference type="GO" id="GO:0009252">
    <property type="term" value="P:peptidoglycan biosynthetic process"/>
    <property type="evidence" value="ECO:0007669"/>
    <property type="project" value="UniProtKB-UniRule"/>
</dbReference>
<dbReference type="PANTHER" id="PTHR21071:SF4">
    <property type="entry name" value="UDP-N-ACETYLENOLPYRUVOYLGLUCOSAMINE REDUCTASE"/>
    <property type="match status" value="1"/>
</dbReference>
<dbReference type="Gene3D" id="3.30.465.10">
    <property type="match status" value="1"/>
</dbReference>
<name>A0A951Q9I7_9CYAN</name>
<comment type="caution">
    <text evidence="19">The sequence shown here is derived from an EMBL/GenBank/DDBJ whole genome shotgun (WGS) entry which is preliminary data.</text>
</comment>
<evidence type="ECO:0000313" key="19">
    <source>
        <dbReference type="EMBL" id="MBW4658390.1"/>
    </source>
</evidence>
<reference evidence="19" key="1">
    <citation type="submission" date="2021-05" db="EMBL/GenBank/DDBJ databases">
        <authorList>
            <person name="Pietrasiak N."/>
            <person name="Ward R."/>
            <person name="Stajich J.E."/>
            <person name="Kurbessoian T."/>
        </authorList>
    </citation>
    <scope>NUCLEOTIDE SEQUENCE</scope>
    <source>
        <strain evidence="19">UHER 2000/2452</strain>
    </source>
</reference>
<evidence type="ECO:0000256" key="2">
    <source>
        <dbReference type="ARBA" id="ARBA00003921"/>
    </source>
</evidence>